<gene>
    <name evidence="1" type="ORF">BGO89_05560</name>
</gene>
<dbReference type="EMBL" id="MKVH01000009">
    <property type="protein sequence ID" value="OJX59684.1"/>
    <property type="molecule type" value="Genomic_DNA"/>
</dbReference>
<organism evidence="1 2">
    <name type="scientific">Candidatus Kapaibacterium thiocyanatum</name>
    <dbReference type="NCBI Taxonomy" id="1895771"/>
    <lineage>
        <taxon>Bacteria</taxon>
        <taxon>Pseudomonadati</taxon>
        <taxon>Candidatus Kapaibacteriota</taxon>
        <taxon>Candidatus Kapaibacteriia</taxon>
        <taxon>Candidatus Kapaibacteriales</taxon>
        <taxon>Candidatus Kapaibacteriaceae</taxon>
        <taxon>Candidatus Kapaibacterium</taxon>
    </lineage>
</organism>
<proteinExistence type="predicted"/>
<protein>
    <submittedName>
        <fullName evidence="1">Uncharacterized protein</fullName>
    </submittedName>
</protein>
<dbReference type="AlphaFoldDB" id="A0A1M3L2Z7"/>
<name>A0A1M3L2Z7_9BACT</name>
<sequence>MYLPIRISCATILFVLGTTCCFSEETDTVFLKSGKAYIGRIVEYIPEQDLVIRILDNEALVVPWMDILRVGRASKPGTIQEPATDPLTRSLLDTTEMPPFMISGAAYVNVFYNTGYSTLIDPDVKAMTGWGRGLNGVVAARTGRAKYFGVTVDYLWASFQNGLGQDGSAWTGTGTFWSIGPSVSFEAARTWFTASVSYLHQQFRWKHARGVPTVYLPDEIHDGIRLQGNLIVPVTDVVGIHGGMRVDVAGAIQYNLMAGVSICNFMDILYLNWR</sequence>
<accession>A0A1M3L2Z7</accession>
<evidence type="ECO:0000313" key="1">
    <source>
        <dbReference type="EMBL" id="OJX59684.1"/>
    </source>
</evidence>
<evidence type="ECO:0000313" key="2">
    <source>
        <dbReference type="Proteomes" id="UP000184233"/>
    </source>
</evidence>
<comment type="caution">
    <text evidence="1">The sequence shown here is derived from an EMBL/GenBank/DDBJ whole genome shotgun (WGS) entry which is preliminary data.</text>
</comment>
<dbReference type="STRING" id="1895771.BGO89_05560"/>
<dbReference type="Proteomes" id="UP000184233">
    <property type="component" value="Unassembled WGS sequence"/>
</dbReference>
<reference evidence="1 2" key="1">
    <citation type="submission" date="2016-09" db="EMBL/GenBank/DDBJ databases">
        <title>Genome-resolved meta-omics ties microbial dynamics to process performance in biotechnology for thiocyanate degradation.</title>
        <authorList>
            <person name="Kantor R.S."/>
            <person name="Huddy R.J."/>
            <person name="Iyer R."/>
            <person name="Thomas B.C."/>
            <person name="Brown C.T."/>
            <person name="Anantharaman K."/>
            <person name="Tringe S."/>
            <person name="Hettich R.L."/>
            <person name="Harrison S.T."/>
            <person name="Banfield J.F."/>
        </authorList>
    </citation>
    <scope>NUCLEOTIDE SEQUENCE [LARGE SCALE GENOMIC DNA]</scope>
    <source>
        <strain evidence="1">59-99</strain>
    </source>
</reference>